<dbReference type="InterPro" id="IPR017978">
    <property type="entry name" value="GPCR_3_C"/>
</dbReference>
<evidence type="ECO:0000256" key="4">
    <source>
        <dbReference type="ARBA" id="ARBA00022989"/>
    </source>
</evidence>
<feature type="transmembrane region" description="Helical" evidence="9">
    <location>
        <begin position="696"/>
        <end position="714"/>
    </location>
</feature>
<reference evidence="12 13" key="1">
    <citation type="submission" date="2024-03" db="EMBL/GenBank/DDBJ databases">
        <title>Complete genome sequence of the green alga Chloropicon roscoffensis RCC1871.</title>
        <authorList>
            <person name="Lemieux C."/>
            <person name="Pombert J.-F."/>
            <person name="Otis C."/>
            <person name="Turmel M."/>
        </authorList>
    </citation>
    <scope>NUCLEOTIDE SEQUENCE [LARGE SCALE GENOMIC DNA]</scope>
    <source>
        <strain evidence="12 13">RCC1871</strain>
    </source>
</reference>
<dbReference type="EMBL" id="CP151515">
    <property type="protein sequence ID" value="WZN66312.1"/>
    <property type="molecule type" value="Genomic_DNA"/>
</dbReference>
<dbReference type="Proteomes" id="UP001472866">
    <property type="component" value="Chromosome 15"/>
</dbReference>
<comment type="subcellular location">
    <subcellularLocation>
        <location evidence="1">Membrane</location>
        <topology evidence="1">Multi-pass membrane protein</topology>
    </subcellularLocation>
</comment>
<feature type="region of interest" description="Disordered" evidence="8">
    <location>
        <begin position="809"/>
        <end position="832"/>
    </location>
</feature>
<feature type="transmembrane region" description="Helical" evidence="9">
    <location>
        <begin position="752"/>
        <end position="775"/>
    </location>
</feature>
<gene>
    <name evidence="12" type="ORF">HKI87_15g78770</name>
</gene>
<organism evidence="12 13">
    <name type="scientific">Chloropicon roscoffensis</name>
    <dbReference type="NCBI Taxonomy" id="1461544"/>
    <lineage>
        <taxon>Eukaryota</taxon>
        <taxon>Viridiplantae</taxon>
        <taxon>Chlorophyta</taxon>
        <taxon>Chloropicophyceae</taxon>
        <taxon>Chloropicales</taxon>
        <taxon>Chloropicaceae</taxon>
        <taxon>Chloropicon</taxon>
    </lineage>
</organism>
<feature type="transmembrane region" description="Helical" evidence="9">
    <location>
        <begin position="726"/>
        <end position="746"/>
    </location>
</feature>
<keyword evidence="3 10" id="KW-0732">Signal</keyword>
<keyword evidence="6" id="KW-0675">Receptor</keyword>
<dbReference type="PROSITE" id="PS50259">
    <property type="entry name" value="G_PROTEIN_RECEP_F3_4"/>
    <property type="match status" value="1"/>
</dbReference>
<dbReference type="GO" id="GO:0016020">
    <property type="term" value="C:membrane"/>
    <property type="evidence" value="ECO:0007669"/>
    <property type="project" value="UniProtKB-SubCell"/>
</dbReference>
<feature type="chain" id="PRO_5043735704" evidence="10">
    <location>
        <begin position="32"/>
        <end position="832"/>
    </location>
</feature>
<dbReference type="InterPro" id="IPR028082">
    <property type="entry name" value="Peripla_BP_I"/>
</dbReference>
<keyword evidence="5 9" id="KW-0472">Membrane</keyword>
<keyword evidence="13" id="KW-1185">Reference proteome</keyword>
<evidence type="ECO:0000256" key="10">
    <source>
        <dbReference type="SAM" id="SignalP"/>
    </source>
</evidence>
<feature type="signal peptide" evidence="10">
    <location>
        <begin position="1"/>
        <end position="31"/>
    </location>
</feature>
<evidence type="ECO:0000256" key="8">
    <source>
        <dbReference type="SAM" id="MobiDB-lite"/>
    </source>
</evidence>
<dbReference type="GO" id="GO:0004930">
    <property type="term" value="F:G protein-coupled receptor activity"/>
    <property type="evidence" value="ECO:0007669"/>
    <property type="project" value="InterPro"/>
</dbReference>
<feature type="transmembrane region" description="Helical" evidence="9">
    <location>
        <begin position="568"/>
        <end position="590"/>
    </location>
</feature>
<keyword evidence="4 9" id="KW-1133">Transmembrane helix</keyword>
<feature type="domain" description="G-protein coupled receptors family 3 profile" evidence="11">
    <location>
        <begin position="532"/>
        <end position="782"/>
    </location>
</feature>
<proteinExistence type="predicted"/>
<sequence length="832" mass="91190">MASSSRTRTVLPSTLLVVVFALVVVTAGSLAFEINLPVGQVTPTGCAQHRDGVRFAIRKINELNGGKGFAIGFDQTDYVKFTDNTQIVDDTVFTGDDYDTEHQRVLEVLASDAQKHLVVGTCSPKSENEKTIATNRQTVVLALVGPNAYYEDKLDYVFGMHISSYTYTEPSFKSFAFEGAKTVAIAGRKQSLFFQTTCAEGEKYAQSYGMTLSMPRVEYEASGAGSLVKDVDYQRQVAKDMCESGADVYAGCVGFDEAKVWLQVWEEMDCKPKAVWLTCMGWGWKGGMGTQIPDGQYILGAGQWHSAMTYSDPVVGNSTDFAREFEPIYGFEPSYDAVAAYAAVYVYMKAVQKAFREVSFSSTDGSTLINDNYEKIRRSLSFLIERDTIYGPVEFDLEYGRNIGRQPANMQFLGDYEETNDQMVGYCVAPSDVANAALLYPTPNSVTCDAGKRYVSNANLVPGAGEERCLLCNKCLDCENTYEAMVGSCDFEGKRKVTYRWPASVAYRCSLNATLPPSKQIDCDYIPMDSGMAMGVIIVNALCMVYTLVNIAFVMAKSNEQVVKRSQPFFMVMFLTGALICNVASFPFLGPAENIACAVRPLLISAGAAMMLSALVVKMLRIKKIITMAEKLVAKAVTVKDMLPTALAMVGVVLGIWIAWVAIDAPVRTATLKVVDPYNVYKEYGCSTTSVFETLLIFYCGGILLYACVMAYQIRKMPDDLQETKALLFSAYTIFLFTVFGIPLLFMIKDNMVRVLLLSIFINIPTVVTVFCLCMPKVSLVMGWKPLLSLSSPADSAFTTMQTIMKSGQTKVAPSPTADATKTTTTASNGSG</sequence>
<evidence type="ECO:0000256" key="9">
    <source>
        <dbReference type="SAM" id="Phobius"/>
    </source>
</evidence>
<dbReference type="AlphaFoldDB" id="A0AAX4PJC6"/>
<evidence type="ECO:0000256" key="1">
    <source>
        <dbReference type="ARBA" id="ARBA00004141"/>
    </source>
</evidence>
<dbReference type="Gene3D" id="3.40.50.2300">
    <property type="match status" value="2"/>
</dbReference>
<evidence type="ECO:0000256" key="5">
    <source>
        <dbReference type="ARBA" id="ARBA00023136"/>
    </source>
</evidence>
<name>A0AAX4PJC6_9CHLO</name>
<evidence type="ECO:0000313" key="13">
    <source>
        <dbReference type="Proteomes" id="UP001472866"/>
    </source>
</evidence>
<feature type="transmembrane region" description="Helical" evidence="9">
    <location>
        <begin position="532"/>
        <end position="556"/>
    </location>
</feature>
<dbReference type="PRINTS" id="PR00248">
    <property type="entry name" value="GPCRMGR"/>
</dbReference>
<feature type="transmembrane region" description="Helical" evidence="9">
    <location>
        <begin position="602"/>
        <end position="621"/>
    </location>
</feature>
<evidence type="ECO:0000256" key="2">
    <source>
        <dbReference type="ARBA" id="ARBA00022692"/>
    </source>
</evidence>
<keyword evidence="7" id="KW-0325">Glycoprotein</keyword>
<dbReference type="InterPro" id="IPR028081">
    <property type="entry name" value="Leu-bd"/>
</dbReference>
<dbReference type="InterPro" id="IPR000337">
    <property type="entry name" value="GPCR_3"/>
</dbReference>
<evidence type="ECO:0000313" key="12">
    <source>
        <dbReference type="EMBL" id="WZN66312.1"/>
    </source>
</evidence>
<dbReference type="Pfam" id="PF00003">
    <property type="entry name" value="7tm_3"/>
    <property type="match status" value="1"/>
</dbReference>
<feature type="transmembrane region" description="Helical" evidence="9">
    <location>
        <begin position="642"/>
        <end position="663"/>
    </location>
</feature>
<dbReference type="Pfam" id="PF13458">
    <property type="entry name" value="Peripla_BP_6"/>
    <property type="match status" value="1"/>
</dbReference>
<protein>
    <submittedName>
        <fullName evidence="12">G_PROTEIN_RECEP_F3_4 domain-containing protein</fullName>
    </submittedName>
</protein>
<keyword evidence="2 9" id="KW-0812">Transmembrane</keyword>
<evidence type="ECO:0000256" key="6">
    <source>
        <dbReference type="ARBA" id="ARBA00023170"/>
    </source>
</evidence>
<dbReference type="InterPro" id="IPR050726">
    <property type="entry name" value="mGluR"/>
</dbReference>
<feature type="compositionally biased region" description="Low complexity" evidence="8">
    <location>
        <begin position="817"/>
        <end position="832"/>
    </location>
</feature>
<evidence type="ECO:0000259" key="11">
    <source>
        <dbReference type="PROSITE" id="PS50259"/>
    </source>
</evidence>
<dbReference type="PANTHER" id="PTHR24060">
    <property type="entry name" value="METABOTROPIC GLUTAMATE RECEPTOR"/>
    <property type="match status" value="1"/>
</dbReference>
<evidence type="ECO:0000256" key="3">
    <source>
        <dbReference type="ARBA" id="ARBA00022729"/>
    </source>
</evidence>
<evidence type="ECO:0000256" key="7">
    <source>
        <dbReference type="ARBA" id="ARBA00023180"/>
    </source>
</evidence>
<dbReference type="SUPFAM" id="SSF53822">
    <property type="entry name" value="Periplasmic binding protein-like I"/>
    <property type="match status" value="1"/>
</dbReference>
<accession>A0AAX4PJC6</accession>